<dbReference type="PANTHER" id="PTHR24096">
    <property type="entry name" value="LONG-CHAIN-FATTY-ACID--COA LIGASE"/>
    <property type="match status" value="1"/>
</dbReference>
<keyword evidence="2" id="KW-0576">Peroxisome</keyword>
<keyword evidence="5" id="KW-1185">Reference proteome</keyword>
<name>A0AAN8FEK2_TRICO</name>
<gene>
    <name evidence="4" type="ORF">GCK32_010732</name>
</gene>
<feature type="domain" description="AMP-dependent synthetase/ligase" evidence="3">
    <location>
        <begin position="12"/>
        <end position="178"/>
    </location>
</feature>
<evidence type="ECO:0000256" key="2">
    <source>
        <dbReference type="ARBA" id="ARBA00023140"/>
    </source>
</evidence>
<sequence>MKTTEWIPSKEEKNPISFKQLHDYSVSLASWYIENGFEKGDVILLYMTNCWQFVACCLGAWSAGLVISPASSAFTEYELRYQLEDVGAKMIVTEDAFLSNTKAACKNHHNVKIACILASDSDVIDIMKIFTTPHRNSRIPVKIDMERDLALLPYSSGTSGQPKGVMISHKNYAMMLSSFIR</sequence>
<protein>
    <submittedName>
        <fullName evidence="4">AMP-binding domain-containing protein</fullName>
    </submittedName>
</protein>
<dbReference type="InterPro" id="IPR020845">
    <property type="entry name" value="AMP-binding_CS"/>
</dbReference>
<comment type="caution">
    <text evidence="4">The sequence shown here is derived from an EMBL/GenBank/DDBJ whole genome shotgun (WGS) entry which is preliminary data.</text>
</comment>
<evidence type="ECO:0000313" key="5">
    <source>
        <dbReference type="Proteomes" id="UP001331761"/>
    </source>
</evidence>
<dbReference type="PROSITE" id="PS00455">
    <property type="entry name" value="AMP_BINDING"/>
    <property type="match status" value="1"/>
</dbReference>
<accession>A0AAN8FEK2</accession>
<dbReference type="PANTHER" id="PTHR24096:SF257">
    <property type="entry name" value="ACYL-COA SYNTHETASE 7"/>
    <property type="match status" value="1"/>
</dbReference>
<dbReference type="EMBL" id="WIXE01010013">
    <property type="protein sequence ID" value="KAK5977940.1"/>
    <property type="molecule type" value="Genomic_DNA"/>
</dbReference>
<dbReference type="Gene3D" id="3.40.50.980">
    <property type="match status" value="2"/>
</dbReference>
<dbReference type="SUPFAM" id="SSF56801">
    <property type="entry name" value="Acetyl-CoA synthetase-like"/>
    <property type="match status" value="1"/>
</dbReference>
<dbReference type="GO" id="GO:0016405">
    <property type="term" value="F:CoA-ligase activity"/>
    <property type="evidence" value="ECO:0007669"/>
    <property type="project" value="TreeGrafter"/>
</dbReference>
<comment type="subcellular location">
    <subcellularLocation>
        <location evidence="1">Peroxisome</location>
    </subcellularLocation>
</comment>
<reference evidence="4 5" key="1">
    <citation type="submission" date="2019-10" db="EMBL/GenBank/DDBJ databases">
        <title>Assembly and Annotation for the nematode Trichostrongylus colubriformis.</title>
        <authorList>
            <person name="Martin J."/>
        </authorList>
    </citation>
    <scope>NUCLEOTIDE SEQUENCE [LARGE SCALE GENOMIC DNA]</scope>
    <source>
        <strain evidence="4">G859</strain>
        <tissue evidence="4">Whole worm</tissue>
    </source>
</reference>
<dbReference type="AlphaFoldDB" id="A0AAN8FEK2"/>
<evidence type="ECO:0000256" key="1">
    <source>
        <dbReference type="ARBA" id="ARBA00004275"/>
    </source>
</evidence>
<evidence type="ECO:0000259" key="3">
    <source>
        <dbReference type="Pfam" id="PF00501"/>
    </source>
</evidence>
<dbReference type="InterPro" id="IPR000873">
    <property type="entry name" value="AMP-dep_synth/lig_dom"/>
</dbReference>
<proteinExistence type="predicted"/>
<dbReference type="Proteomes" id="UP001331761">
    <property type="component" value="Unassembled WGS sequence"/>
</dbReference>
<dbReference type="GO" id="GO:0005777">
    <property type="term" value="C:peroxisome"/>
    <property type="evidence" value="ECO:0007669"/>
    <property type="project" value="UniProtKB-SubCell"/>
</dbReference>
<organism evidence="4 5">
    <name type="scientific">Trichostrongylus colubriformis</name>
    <name type="common">Black scour worm</name>
    <dbReference type="NCBI Taxonomy" id="6319"/>
    <lineage>
        <taxon>Eukaryota</taxon>
        <taxon>Metazoa</taxon>
        <taxon>Ecdysozoa</taxon>
        <taxon>Nematoda</taxon>
        <taxon>Chromadorea</taxon>
        <taxon>Rhabditida</taxon>
        <taxon>Rhabditina</taxon>
        <taxon>Rhabditomorpha</taxon>
        <taxon>Strongyloidea</taxon>
        <taxon>Trichostrongylidae</taxon>
        <taxon>Trichostrongylus</taxon>
    </lineage>
</organism>
<evidence type="ECO:0000313" key="4">
    <source>
        <dbReference type="EMBL" id="KAK5977940.1"/>
    </source>
</evidence>
<dbReference type="Pfam" id="PF00501">
    <property type="entry name" value="AMP-binding"/>
    <property type="match status" value="1"/>
</dbReference>